<sequence>MRTDPYAFYTHHIDSVFQSGEKRIQFSG</sequence>
<dbReference type="EMBL" id="UINC01061960">
    <property type="protein sequence ID" value="SVB88089.1"/>
    <property type="molecule type" value="Genomic_DNA"/>
</dbReference>
<accession>A0A382HLK4</accession>
<reference evidence="1" key="1">
    <citation type="submission" date="2018-05" db="EMBL/GenBank/DDBJ databases">
        <authorList>
            <person name="Lanie J.A."/>
            <person name="Ng W.-L."/>
            <person name="Kazmierczak K.M."/>
            <person name="Andrzejewski T.M."/>
            <person name="Davidsen T.M."/>
            <person name="Wayne K.J."/>
            <person name="Tettelin H."/>
            <person name="Glass J.I."/>
            <person name="Rusch D."/>
            <person name="Podicherti R."/>
            <person name="Tsui H.-C.T."/>
            <person name="Winkler M.E."/>
        </authorList>
    </citation>
    <scope>NUCLEOTIDE SEQUENCE</scope>
</reference>
<organism evidence="1">
    <name type="scientific">marine metagenome</name>
    <dbReference type="NCBI Taxonomy" id="408172"/>
    <lineage>
        <taxon>unclassified sequences</taxon>
        <taxon>metagenomes</taxon>
        <taxon>ecological metagenomes</taxon>
    </lineage>
</organism>
<dbReference type="AlphaFoldDB" id="A0A382HLK4"/>
<protein>
    <submittedName>
        <fullName evidence="1">Uncharacterized protein</fullName>
    </submittedName>
</protein>
<evidence type="ECO:0000313" key="1">
    <source>
        <dbReference type="EMBL" id="SVB88089.1"/>
    </source>
</evidence>
<proteinExistence type="predicted"/>
<gene>
    <name evidence="1" type="ORF">METZ01_LOCUS240943</name>
</gene>
<name>A0A382HLK4_9ZZZZ</name>
<feature type="non-terminal residue" evidence="1">
    <location>
        <position position="28"/>
    </location>
</feature>